<accession>A9PFP1</accession>
<name>A9PFP1_POPTR</name>
<protein>
    <submittedName>
        <fullName evidence="1">Uncharacterized protein</fullName>
    </submittedName>
</protein>
<dbReference type="AlphaFoldDB" id="A9PFP1"/>
<reference evidence="1" key="1">
    <citation type="journal article" date="2008" name="BMC Genomics">
        <title>Analysis of 4,664 high-quality sequence-finished poplar full-length cDNA clones and their utility for the discovery of genes responding to insect feeding.</title>
        <authorList>
            <person name="Ralph S.G."/>
            <person name="Chun H.J."/>
            <person name="Cooper D."/>
            <person name="Kirkpatrick R."/>
            <person name="Kolosova N."/>
            <person name="Gunter L."/>
            <person name="Tuskan G.A."/>
            <person name="Douglas C.J."/>
            <person name="Holt R.A."/>
            <person name="Jones S.J."/>
            <person name="Marra M.A."/>
            <person name="Bohlmann J."/>
        </authorList>
    </citation>
    <scope>NUCLEOTIDE SEQUENCE</scope>
    <source>
        <tissue evidence="1">Young and mature leaves</tissue>
    </source>
</reference>
<sequence length="63" mass="7151">MNIFSDSSMPLASKTIQCLQRSPVPFPFKVTLHAMYTAYIADCTKPMRTYHLNTSALHQVPSY</sequence>
<organism evidence="1">
    <name type="scientific">Populus trichocarpa</name>
    <name type="common">Western balsam poplar</name>
    <name type="synonym">Populus balsamifera subsp. trichocarpa</name>
    <dbReference type="NCBI Taxonomy" id="3694"/>
    <lineage>
        <taxon>Eukaryota</taxon>
        <taxon>Viridiplantae</taxon>
        <taxon>Streptophyta</taxon>
        <taxon>Embryophyta</taxon>
        <taxon>Tracheophyta</taxon>
        <taxon>Spermatophyta</taxon>
        <taxon>Magnoliopsida</taxon>
        <taxon>eudicotyledons</taxon>
        <taxon>Gunneridae</taxon>
        <taxon>Pentapetalae</taxon>
        <taxon>rosids</taxon>
        <taxon>fabids</taxon>
        <taxon>Malpighiales</taxon>
        <taxon>Salicaceae</taxon>
        <taxon>Saliceae</taxon>
        <taxon>Populus</taxon>
    </lineage>
</organism>
<dbReference type="EMBL" id="EF147166">
    <property type="protein sequence ID" value="ABK95194.1"/>
    <property type="molecule type" value="mRNA"/>
</dbReference>
<evidence type="ECO:0000313" key="1">
    <source>
        <dbReference type="EMBL" id="ABK95194.1"/>
    </source>
</evidence>
<proteinExistence type="evidence at transcript level"/>